<dbReference type="AlphaFoldDB" id="A0A1E3VBY6"/>
<evidence type="ECO:0000313" key="1">
    <source>
        <dbReference type="EMBL" id="ODR91082.1"/>
    </source>
</evidence>
<keyword evidence="2" id="KW-1185">Reference proteome</keyword>
<dbReference type="STRING" id="1752398.A8M32_12290"/>
<evidence type="ECO:0000313" key="2">
    <source>
        <dbReference type="Proteomes" id="UP000094342"/>
    </source>
</evidence>
<protein>
    <submittedName>
        <fullName evidence="1">Uncharacterized protein</fullName>
    </submittedName>
</protein>
<proteinExistence type="predicted"/>
<dbReference type="EMBL" id="LYBW01000057">
    <property type="protein sequence ID" value="ODR91082.1"/>
    <property type="molecule type" value="Genomic_DNA"/>
</dbReference>
<organism evidence="1 2">
    <name type="scientific">Sinorhizobium alkalisoli</name>
    <dbReference type="NCBI Taxonomy" id="1752398"/>
    <lineage>
        <taxon>Bacteria</taxon>
        <taxon>Pseudomonadati</taxon>
        <taxon>Pseudomonadota</taxon>
        <taxon>Alphaproteobacteria</taxon>
        <taxon>Hyphomicrobiales</taxon>
        <taxon>Rhizobiaceae</taxon>
        <taxon>Sinorhizobium/Ensifer group</taxon>
        <taxon>Sinorhizobium</taxon>
    </lineage>
</organism>
<name>A0A1E3VBY6_9HYPH</name>
<sequence length="80" mass="9190">MAINVTNERADELTRKFAKIAKVSISDAIIIAMREAIERRLNVETPAQTAARLREKDHVELNEKARKPLPKEAFDEMWEA</sequence>
<dbReference type="Pfam" id="PF07704">
    <property type="entry name" value="PSK_trans_fac"/>
    <property type="match status" value="1"/>
</dbReference>
<comment type="caution">
    <text evidence="1">The sequence shown here is derived from an EMBL/GenBank/DDBJ whole genome shotgun (WGS) entry which is preliminary data.</text>
</comment>
<gene>
    <name evidence="1" type="ORF">A8M32_12290</name>
</gene>
<accession>A0A1E3VBY6</accession>
<reference evidence="2" key="1">
    <citation type="submission" date="2016-05" db="EMBL/GenBank/DDBJ databases">
        <authorList>
            <person name="Li Y."/>
        </authorList>
    </citation>
    <scope>NUCLEOTIDE SEQUENCE [LARGE SCALE GENOMIC DNA]</scope>
    <source>
        <strain evidence="2">YIC4027</strain>
    </source>
</reference>
<dbReference type="Proteomes" id="UP000094342">
    <property type="component" value="Unassembled WGS sequence"/>
</dbReference>
<dbReference type="OrthoDB" id="9814421at2"/>
<dbReference type="InterPro" id="IPR011660">
    <property type="entry name" value="VapB-like"/>
</dbReference>